<reference evidence="8" key="1">
    <citation type="journal article" date="2019" name="Int. J. Syst. Evol. Microbiol.">
        <title>The Global Catalogue of Microorganisms (GCM) 10K type strain sequencing project: providing services to taxonomists for standard genome sequencing and annotation.</title>
        <authorList>
            <consortium name="The Broad Institute Genomics Platform"/>
            <consortium name="The Broad Institute Genome Sequencing Center for Infectious Disease"/>
            <person name="Wu L."/>
            <person name="Ma J."/>
        </authorList>
    </citation>
    <scope>NUCLEOTIDE SEQUENCE [LARGE SCALE GENOMIC DNA]</scope>
    <source>
        <strain evidence="8">CGMCC 1.12371</strain>
    </source>
</reference>
<dbReference type="EMBL" id="JBHTCA010000003">
    <property type="protein sequence ID" value="MFC7408436.1"/>
    <property type="molecule type" value="Genomic_DNA"/>
</dbReference>
<evidence type="ECO:0000256" key="2">
    <source>
        <dbReference type="ARBA" id="ARBA00022692"/>
    </source>
</evidence>
<proteinExistence type="predicted"/>
<comment type="subcellular location">
    <subcellularLocation>
        <location evidence="1">Membrane</location>
        <topology evidence="1">Multi-pass membrane protein</topology>
    </subcellularLocation>
</comment>
<sequence>MFAVPAASINVPGFGLINYFVSLNQPQLLALLLLVPAGFLLSRQKNTLRLGATPADKLLLAYVLLVGLLQLREANLTSSLRGGYYLVLGTVLPYYVASRAPRQLGDFRVVMLAFVGAAALLGVLAAFETLKHWNLYSSLTHSLGLRWGYGGYLGRDGLLRASGSLGQPLVLGYVMAIGIGFWLFLRSDRPSTAGTEVPLLMMAGGSVAALSRGPWVGAVVILLVFIWTGPRAARHTALLVVLAALGMGALSVTSAGQKALNLLPFIGKVDEFNVTYRQQLLDKALSVIDRHFWLGSVDYLQTPEMQSMIQGEGIVDIVNSYVGVALDHGAIGLALFAGFFVTLAWQLWQAQRRLPPDDETRFLGRALLATLVGIAVMISSLSSVGVIPFVYWLVAGLCVAYLDMLKRLTSNPTPAP</sequence>
<dbReference type="Proteomes" id="UP001596501">
    <property type="component" value="Unassembled WGS sequence"/>
</dbReference>
<evidence type="ECO:0000256" key="5">
    <source>
        <dbReference type="SAM" id="Phobius"/>
    </source>
</evidence>
<dbReference type="GO" id="GO:0016874">
    <property type="term" value="F:ligase activity"/>
    <property type="evidence" value="ECO:0007669"/>
    <property type="project" value="UniProtKB-KW"/>
</dbReference>
<keyword evidence="4 5" id="KW-0472">Membrane</keyword>
<feature type="transmembrane region" description="Helical" evidence="5">
    <location>
        <begin position="362"/>
        <end position="379"/>
    </location>
</feature>
<feature type="transmembrane region" description="Helical" evidence="5">
    <location>
        <begin position="165"/>
        <end position="185"/>
    </location>
</feature>
<dbReference type="PANTHER" id="PTHR37422">
    <property type="entry name" value="TEICHURONIC ACID BIOSYNTHESIS PROTEIN TUAE"/>
    <property type="match status" value="1"/>
</dbReference>
<feature type="transmembrane region" description="Helical" evidence="5">
    <location>
        <begin position="78"/>
        <end position="97"/>
    </location>
</feature>
<dbReference type="Pfam" id="PF04932">
    <property type="entry name" value="Wzy_C"/>
    <property type="match status" value="1"/>
</dbReference>
<evidence type="ECO:0000313" key="8">
    <source>
        <dbReference type="Proteomes" id="UP001596501"/>
    </source>
</evidence>
<keyword evidence="8" id="KW-1185">Reference proteome</keyword>
<organism evidence="7 8">
    <name type="scientific">Hydrogenophaga atypica</name>
    <dbReference type="NCBI Taxonomy" id="249409"/>
    <lineage>
        <taxon>Bacteria</taxon>
        <taxon>Pseudomonadati</taxon>
        <taxon>Pseudomonadota</taxon>
        <taxon>Betaproteobacteria</taxon>
        <taxon>Burkholderiales</taxon>
        <taxon>Comamonadaceae</taxon>
        <taxon>Hydrogenophaga</taxon>
    </lineage>
</organism>
<feature type="transmembrane region" description="Helical" evidence="5">
    <location>
        <begin position="330"/>
        <end position="350"/>
    </location>
</feature>
<evidence type="ECO:0000256" key="4">
    <source>
        <dbReference type="ARBA" id="ARBA00023136"/>
    </source>
</evidence>
<keyword evidence="3 5" id="KW-1133">Transmembrane helix</keyword>
<dbReference type="InterPro" id="IPR051533">
    <property type="entry name" value="WaaL-like"/>
</dbReference>
<protein>
    <submittedName>
        <fullName evidence="7">O-antigen ligase family protein</fullName>
    </submittedName>
</protein>
<dbReference type="InterPro" id="IPR007016">
    <property type="entry name" value="O-antigen_ligase-rel_domated"/>
</dbReference>
<feature type="transmembrane region" description="Helical" evidence="5">
    <location>
        <begin position="197"/>
        <end position="225"/>
    </location>
</feature>
<feature type="transmembrane region" description="Helical" evidence="5">
    <location>
        <begin position="385"/>
        <end position="402"/>
    </location>
</feature>
<feature type="domain" description="O-antigen ligase-related" evidence="6">
    <location>
        <begin position="199"/>
        <end position="337"/>
    </location>
</feature>
<evidence type="ECO:0000256" key="3">
    <source>
        <dbReference type="ARBA" id="ARBA00022989"/>
    </source>
</evidence>
<comment type="caution">
    <text evidence="7">The sequence shown here is derived from an EMBL/GenBank/DDBJ whole genome shotgun (WGS) entry which is preliminary data.</text>
</comment>
<keyword evidence="2 5" id="KW-0812">Transmembrane</keyword>
<feature type="transmembrane region" description="Helical" evidence="5">
    <location>
        <begin position="25"/>
        <end position="42"/>
    </location>
</feature>
<feature type="transmembrane region" description="Helical" evidence="5">
    <location>
        <begin position="109"/>
        <end position="127"/>
    </location>
</feature>
<gene>
    <name evidence="7" type="ORF">ACFQPB_06150</name>
</gene>
<dbReference type="PANTHER" id="PTHR37422:SF13">
    <property type="entry name" value="LIPOPOLYSACCHARIDE BIOSYNTHESIS PROTEIN PA4999-RELATED"/>
    <property type="match status" value="1"/>
</dbReference>
<name>A0ABW2QHB5_9BURK</name>
<accession>A0ABW2QHB5</accession>
<evidence type="ECO:0000259" key="6">
    <source>
        <dbReference type="Pfam" id="PF04932"/>
    </source>
</evidence>
<evidence type="ECO:0000256" key="1">
    <source>
        <dbReference type="ARBA" id="ARBA00004141"/>
    </source>
</evidence>
<feature type="transmembrane region" description="Helical" evidence="5">
    <location>
        <begin position="237"/>
        <end position="255"/>
    </location>
</feature>
<evidence type="ECO:0000313" key="7">
    <source>
        <dbReference type="EMBL" id="MFC7408436.1"/>
    </source>
</evidence>
<keyword evidence="7" id="KW-0436">Ligase</keyword>